<gene>
    <name evidence="1" type="ORF">AWB64_06197</name>
</gene>
<reference evidence="1 2" key="1">
    <citation type="submission" date="2016-01" db="EMBL/GenBank/DDBJ databases">
        <authorList>
            <person name="Oliw E.H."/>
        </authorList>
    </citation>
    <scope>NUCLEOTIDE SEQUENCE [LARGE SCALE GENOMIC DNA]</scope>
    <source>
        <strain evidence="1">LMG 22029</strain>
    </source>
</reference>
<dbReference type="EMBL" id="FCOC02000046">
    <property type="protein sequence ID" value="SAL55935.1"/>
    <property type="molecule type" value="Genomic_DNA"/>
</dbReference>
<dbReference type="Proteomes" id="UP000054893">
    <property type="component" value="Unassembled WGS sequence"/>
</dbReference>
<evidence type="ECO:0000313" key="1">
    <source>
        <dbReference type="EMBL" id="SAL55935.1"/>
    </source>
</evidence>
<proteinExistence type="predicted"/>
<sequence>MAIIRNPSLSKNVLLVTERSHKLSGEAPCGASSNTMPLDIVTRTGFHIAREVDRKMHTISSNTDVHLDVLHTKTAVGE</sequence>
<protein>
    <submittedName>
        <fullName evidence="1">Uncharacterized protein</fullName>
    </submittedName>
</protein>
<name>A0A158IHA1_CABSO</name>
<evidence type="ECO:0000313" key="2">
    <source>
        <dbReference type="Proteomes" id="UP000054893"/>
    </source>
</evidence>
<accession>A0A158IHA1</accession>
<organism evidence="1 2">
    <name type="scientific">Caballeronia sordidicola</name>
    <name type="common">Burkholderia sordidicola</name>
    <dbReference type="NCBI Taxonomy" id="196367"/>
    <lineage>
        <taxon>Bacteria</taxon>
        <taxon>Pseudomonadati</taxon>
        <taxon>Pseudomonadota</taxon>
        <taxon>Betaproteobacteria</taxon>
        <taxon>Burkholderiales</taxon>
        <taxon>Burkholderiaceae</taxon>
        <taxon>Caballeronia</taxon>
    </lineage>
</organism>
<dbReference type="AlphaFoldDB" id="A0A158IHA1"/>